<keyword evidence="2 4" id="KW-0067">ATP-binding</keyword>
<dbReference type="InterPro" id="IPR027417">
    <property type="entry name" value="P-loop_NTPase"/>
</dbReference>
<dbReference type="EMBL" id="AP014680">
    <property type="protein sequence ID" value="BAP86571.1"/>
    <property type="molecule type" value="Genomic_DNA"/>
</dbReference>
<reference evidence="4 5" key="1">
    <citation type="submission" date="2014-11" db="EMBL/GenBank/DDBJ databases">
        <title>Complete genome sequence and analysis of Lactobacillus hokkaidonensis LOOC260T.</title>
        <authorList>
            <person name="Tanizawa Y."/>
            <person name="Tohno M."/>
            <person name="Kaminuma E."/>
            <person name="Nakamura Y."/>
            <person name="Arita M."/>
        </authorList>
    </citation>
    <scope>NUCLEOTIDE SEQUENCE [LARGE SCALE GENOMIC DNA]</scope>
    <source>
        <strain evidence="4 5">LOOC260</strain>
    </source>
</reference>
<proteinExistence type="predicted"/>
<accession>A0A0A1H1H1</accession>
<evidence type="ECO:0000259" key="3">
    <source>
        <dbReference type="PROSITE" id="PS50893"/>
    </source>
</evidence>
<name>A0A0A1H1H1_9LACO</name>
<dbReference type="GO" id="GO:0016887">
    <property type="term" value="F:ATP hydrolysis activity"/>
    <property type="evidence" value="ECO:0007669"/>
    <property type="project" value="InterPro"/>
</dbReference>
<dbReference type="Pfam" id="PF00005">
    <property type="entry name" value="ABC_tran"/>
    <property type="match status" value="1"/>
</dbReference>
<evidence type="ECO:0000256" key="2">
    <source>
        <dbReference type="ARBA" id="ARBA00022840"/>
    </source>
</evidence>
<dbReference type="GO" id="GO:0005524">
    <property type="term" value="F:ATP binding"/>
    <property type="evidence" value="ECO:0007669"/>
    <property type="project" value="UniProtKB-KW"/>
</dbReference>
<evidence type="ECO:0000313" key="4">
    <source>
        <dbReference type="EMBL" id="BAP86571.1"/>
    </source>
</evidence>
<evidence type="ECO:0000256" key="1">
    <source>
        <dbReference type="ARBA" id="ARBA00022741"/>
    </source>
</evidence>
<dbReference type="InterPro" id="IPR003439">
    <property type="entry name" value="ABC_transporter-like_ATP-bd"/>
</dbReference>
<dbReference type="STRING" id="1291742.LOOC260_120650"/>
<feature type="domain" description="ABC transporter" evidence="3">
    <location>
        <begin position="4"/>
        <end position="231"/>
    </location>
</feature>
<dbReference type="Gene3D" id="3.40.50.300">
    <property type="entry name" value="P-loop containing nucleotide triphosphate hydrolases"/>
    <property type="match status" value="1"/>
</dbReference>
<evidence type="ECO:0000313" key="5">
    <source>
        <dbReference type="Proteomes" id="UP000031620"/>
    </source>
</evidence>
<keyword evidence="1" id="KW-0547">Nucleotide-binding</keyword>
<dbReference type="HOGENOM" id="CLU_962379_0_0_9"/>
<sequence length="289" mass="32579">MAVVKIKSLSKEIQKQLVLNDWTIDFESATISAFCTNKPESVSTLFQLLLGKEKEARKTISLDGLDAYKDRKQTSPQIGYQNETTQLTKHGDVQQLLTSTIKKNSNALKLEPAEKIVRQFNIDLKSKLADLSDGVKRQLEIILLTVQKLPLILLEQPTQNMDVKQATQTWQLLHDYATKTKSTVMFISNDFKEMQQNADRIIYVKNGRITNQRELPTHDSIDSTVTITGTGFPIDLAQTLGATIIEEAPRETKLVFSGTIQVLLPLLEQTGITDVRIVDAMIEDELMIY</sequence>
<organism evidence="4 5">
    <name type="scientific">Paucilactobacillus hokkaidonensis JCM 18461</name>
    <dbReference type="NCBI Taxonomy" id="1291742"/>
    <lineage>
        <taxon>Bacteria</taxon>
        <taxon>Bacillati</taxon>
        <taxon>Bacillota</taxon>
        <taxon>Bacilli</taxon>
        <taxon>Lactobacillales</taxon>
        <taxon>Lactobacillaceae</taxon>
        <taxon>Paucilactobacillus</taxon>
    </lineage>
</organism>
<dbReference type="SUPFAM" id="SSF52540">
    <property type="entry name" value="P-loop containing nucleoside triphosphate hydrolases"/>
    <property type="match status" value="1"/>
</dbReference>
<dbReference type="PANTHER" id="PTHR43158">
    <property type="entry name" value="SKFA PEPTIDE EXPORT ATP-BINDING PROTEIN SKFE"/>
    <property type="match status" value="1"/>
</dbReference>
<protein>
    <submittedName>
        <fullName evidence="4">ABC transporter ATP-binding component</fullName>
    </submittedName>
</protein>
<dbReference type="KEGG" id="lho:LOOC260_120650"/>
<dbReference type="Proteomes" id="UP000031620">
    <property type="component" value="Chromosome"/>
</dbReference>
<dbReference type="RefSeq" id="WP_052467370.1">
    <property type="nucleotide sequence ID" value="NZ_AP014680.1"/>
</dbReference>
<dbReference type="AlphaFoldDB" id="A0A0A1H1H1"/>
<dbReference type="PANTHER" id="PTHR43158:SF2">
    <property type="entry name" value="SKFA PEPTIDE EXPORT ATP-BINDING PROTEIN SKFE"/>
    <property type="match status" value="1"/>
</dbReference>
<gene>
    <name evidence="4" type="ORF">LOOC260_120650</name>
</gene>
<dbReference type="PROSITE" id="PS50893">
    <property type="entry name" value="ABC_TRANSPORTER_2"/>
    <property type="match status" value="1"/>
</dbReference>